<dbReference type="GO" id="GO:0005993">
    <property type="term" value="P:trehalose catabolic process"/>
    <property type="evidence" value="ECO:0007669"/>
    <property type="project" value="TreeGrafter"/>
</dbReference>
<dbReference type="SUPFAM" id="SSF48208">
    <property type="entry name" value="Six-hairpin glycosidases"/>
    <property type="match status" value="1"/>
</dbReference>
<dbReference type="GO" id="GO:0004555">
    <property type="term" value="F:alpha,alpha-trehalase activity"/>
    <property type="evidence" value="ECO:0007669"/>
    <property type="project" value="UniProtKB-EC"/>
</dbReference>
<dbReference type="AlphaFoldDB" id="A0A5B0QK53"/>
<sequence length="615" mass="70759">MRLITFQSTVIGPPKATTSASREEEEEGRRAQTRELLSRLMGEIGLRWASLIRSNLSLVDLLADPKLQPNNNNTNTAAEDGPGRKLLLYIRSLPGSPETLATVRHRLRLLNPVGDLDLLELRELPADTKSFPTLNDHGALYLPYPYVVPGGRFQEMYAWDSFFIALGLLRDNQTRLARNMLDNYIYQIEHYGTILNGNRTYYLTRSQLPFLTPLIKRVLPSVGRSVRQAWLRNALRAAEKYHRYWTSGAHLTPITGLSRFFDFGPPGSSPPEIIHENDPSNGASAYHRVKKFFRDHYPNGIPDYDISEYYNYETDELTAKFMDNDRAMRESGFDTSRRFGPFNAKILDFNPVCLNSLLYLMEKEMSELYGELKPWRRMSETDLVRRRMEYLRLARERRVLIQRYNWDEERGLYFDYDYVSQARREYVFGTTFLPLWTGLADQEQARRVAEKGLEALEIPGGLSTSATVVGDQWDKPYVWAPLQLFAVDGLRRYGLHTPANRLAANFASMVLKSWIVSGQLWEKYDGIKRDQSVDLKFGYPTNEPGFGWTNALFTHFYDQLKAAGKLDDILRLDGLPIPHNPLQTPTITDPEDCPELLDEIEAREWVQIDSPLSSS</sequence>
<comment type="catalytic activity">
    <reaction evidence="4">
        <text>alpha,alpha-trehalose + H2O = alpha-D-glucose + beta-D-glucose</text>
        <dbReference type="Rhea" id="RHEA:32675"/>
        <dbReference type="ChEBI" id="CHEBI:15377"/>
        <dbReference type="ChEBI" id="CHEBI:15903"/>
        <dbReference type="ChEBI" id="CHEBI:16551"/>
        <dbReference type="ChEBI" id="CHEBI:17925"/>
        <dbReference type="EC" id="3.2.1.28"/>
    </reaction>
</comment>
<dbReference type="Gene3D" id="1.50.10.10">
    <property type="match status" value="1"/>
</dbReference>
<keyword evidence="3 4" id="KW-0326">Glycosidase</keyword>
<evidence type="ECO:0000256" key="1">
    <source>
        <dbReference type="ARBA" id="ARBA00005615"/>
    </source>
</evidence>
<name>A0A5B0QK53_PUCGR</name>
<evidence type="ECO:0000313" key="6">
    <source>
        <dbReference type="EMBL" id="KAA1113597.1"/>
    </source>
</evidence>
<dbReference type="InterPro" id="IPR001661">
    <property type="entry name" value="Glyco_hydro_37"/>
</dbReference>
<dbReference type="EC" id="3.2.1.28" evidence="4"/>
<gene>
    <name evidence="6" type="ORF">PGTUg99_002100</name>
</gene>
<dbReference type="InterPro" id="IPR008928">
    <property type="entry name" value="6-hairpin_glycosidase_sf"/>
</dbReference>
<evidence type="ECO:0000256" key="2">
    <source>
        <dbReference type="ARBA" id="ARBA00022801"/>
    </source>
</evidence>
<dbReference type="Proteomes" id="UP000325313">
    <property type="component" value="Unassembled WGS sequence"/>
</dbReference>
<evidence type="ECO:0000256" key="4">
    <source>
        <dbReference type="RuleBase" id="RU361180"/>
    </source>
</evidence>
<dbReference type="PROSITE" id="PS00928">
    <property type="entry name" value="TREHALASE_2"/>
    <property type="match status" value="1"/>
</dbReference>
<dbReference type="PANTHER" id="PTHR23403:SF6">
    <property type="entry name" value="CYTOSOLIC NEUTRAL TREHALASE-RELATED"/>
    <property type="match status" value="1"/>
</dbReference>
<evidence type="ECO:0000256" key="3">
    <source>
        <dbReference type="ARBA" id="ARBA00023295"/>
    </source>
</evidence>
<comment type="caution">
    <text evidence="6">The sequence shown here is derived from an EMBL/GenBank/DDBJ whole genome shotgun (WGS) entry which is preliminary data.</text>
</comment>
<accession>A0A5B0QK53</accession>
<organism evidence="6 7">
    <name type="scientific">Puccinia graminis f. sp. tritici</name>
    <dbReference type="NCBI Taxonomy" id="56615"/>
    <lineage>
        <taxon>Eukaryota</taxon>
        <taxon>Fungi</taxon>
        <taxon>Dikarya</taxon>
        <taxon>Basidiomycota</taxon>
        <taxon>Pucciniomycotina</taxon>
        <taxon>Pucciniomycetes</taxon>
        <taxon>Pucciniales</taxon>
        <taxon>Pucciniaceae</taxon>
        <taxon>Puccinia</taxon>
    </lineage>
</organism>
<dbReference type="InterPro" id="IPR018232">
    <property type="entry name" value="Glyco_hydro_37_CS"/>
</dbReference>
<dbReference type="PANTHER" id="PTHR23403">
    <property type="entry name" value="TREHALASE"/>
    <property type="match status" value="1"/>
</dbReference>
<dbReference type="Pfam" id="PF01204">
    <property type="entry name" value="Trehalase"/>
    <property type="match status" value="1"/>
</dbReference>
<dbReference type="PRINTS" id="PR00744">
    <property type="entry name" value="GLHYDRLASE37"/>
</dbReference>
<reference evidence="6 7" key="1">
    <citation type="submission" date="2019-05" db="EMBL/GenBank/DDBJ databases">
        <title>Emergence of the Ug99 lineage of the wheat stem rust pathogen through somatic hybridization.</title>
        <authorList>
            <person name="Li F."/>
            <person name="Upadhyaya N.M."/>
            <person name="Sperschneider J."/>
            <person name="Matny O."/>
            <person name="Nguyen-Phuc H."/>
            <person name="Mago R."/>
            <person name="Raley C."/>
            <person name="Miller M.E."/>
            <person name="Silverstein K.A.T."/>
            <person name="Henningsen E."/>
            <person name="Hirsch C.D."/>
            <person name="Visser B."/>
            <person name="Pretorius Z.A."/>
            <person name="Steffenson B.J."/>
            <person name="Schwessinger B."/>
            <person name="Dodds P.N."/>
            <person name="Figueroa M."/>
        </authorList>
    </citation>
    <scope>NUCLEOTIDE SEQUENCE [LARGE SCALE GENOMIC DNA]</scope>
    <source>
        <strain evidence="6 7">Ug99</strain>
    </source>
</reference>
<feature type="region of interest" description="Disordered" evidence="5">
    <location>
        <begin position="1"/>
        <end position="29"/>
    </location>
</feature>
<dbReference type="InterPro" id="IPR012341">
    <property type="entry name" value="6hp_glycosidase-like_sf"/>
</dbReference>
<protein>
    <recommendedName>
        <fullName evidence="4">Trehalase</fullName>
        <ecNumber evidence="4">3.2.1.28</ecNumber>
    </recommendedName>
    <alternativeName>
        <fullName evidence="4">Alpha-trehalose glucohydrolase</fullName>
    </alternativeName>
</protein>
<dbReference type="EMBL" id="VDEP01000276">
    <property type="protein sequence ID" value="KAA1113597.1"/>
    <property type="molecule type" value="Genomic_DNA"/>
</dbReference>
<evidence type="ECO:0000256" key="5">
    <source>
        <dbReference type="SAM" id="MobiDB-lite"/>
    </source>
</evidence>
<proteinExistence type="inferred from homology"/>
<feature type="compositionally biased region" description="Polar residues" evidence="5">
    <location>
        <begin position="1"/>
        <end position="10"/>
    </location>
</feature>
<comment type="similarity">
    <text evidence="1 4">Belongs to the glycosyl hydrolase 37 family.</text>
</comment>
<evidence type="ECO:0000313" key="7">
    <source>
        <dbReference type="Proteomes" id="UP000325313"/>
    </source>
</evidence>
<keyword evidence="2 4" id="KW-0378">Hydrolase</keyword>